<feature type="compositionally biased region" description="Pro residues" evidence="1">
    <location>
        <begin position="1"/>
        <end position="11"/>
    </location>
</feature>
<protein>
    <submittedName>
        <fullName evidence="4">DUF4333 domain-containing protein</fullName>
    </submittedName>
</protein>
<keyword evidence="5" id="KW-1185">Reference proteome</keyword>
<gene>
    <name evidence="4" type="ORF">QRT03_00285</name>
</gene>
<evidence type="ECO:0000256" key="1">
    <source>
        <dbReference type="SAM" id="MobiDB-lite"/>
    </source>
</evidence>
<evidence type="ECO:0000256" key="2">
    <source>
        <dbReference type="SAM" id="Phobius"/>
    </source>
</evidence>
<feature type="domain" description="DUF4333" evidence="3">
    <location>
        <begin position="162"/>
        <end position="227"/>
    </location>
</feature>
<dbReference type="RefSeq" id="WP_286050416.1">
    <property type="nucleotide sequence ID" value="NZ_JASVWF010000001.1"/>
</dbReference>
<evidence type="ECO:0000313" key="5">
    <source>
        <dbReference type="Proteomes" id="UP001231924"/>
    </source>
</evidence>
<organism evidence="4 5">
    <name type="scientific">Actinomycetospora termitidis</name>
    <dbReference type="NCBI Taxonomy" id="3053470"/>
    <lineage>
        <taxon>Bacteria</taxon>
        <taxon>Bacillati</taxon>
        <taxon>Actinomycetota</taxon>
        <taxon>Actinomycetes</taxon>
        <taxon>Pseudonocardiales</taxon>
        <taxon>Pseudonocardiaceae</taxon>
        <taxon>Actinomycetospora</taxon>
    </lineage>
</organism>
<keyword evidence="2" id="KW-0812">Transmembrane</keyword>
<dbReference type="InterPro" id="IPR025637">
    <property type="entry name" value="DUF4333"/>
</dbReference>
<dbReference type="EMBL" id="JASVWF010000001">
    <property type="protein sequence ID" value="MDL5154384.1"/>
    <property type="molecule type" value="Genomic_DNA"/>
</dbReference>
<feature type="region of interest" description="Disordered" evidence="1">
    <location>
        <begin position="1"/>
        <end position="82"/>
    </location>
</feature>
<dbReference type="Pfam" id="PF14230">
    <property type="entry name" value="DUF4333"/>
    <property type="match status" value="1"/>
</dbReference>
<keyword evidence="2" id="KW-1133">Transmembrane helix</keyword>
<proteinExistence type="predicted"/>
<comment type="caution">
    <text evidence="4">The sequence shown here is derived from an EMBL/GenBank/DDBJ whole genome shotgun (WGS) entry which is preliminary data.</text>
</comment>
<keyword evidence="2" id="KW-0472">Membrane</keyword>
<reference evidence="4 5" key="1">
    <citation type="submission" date="2023-06" db="EMBL/GenBank/DDBJ databases">
        <title>Actinomycetospora Odt1-22.</title>
        <authorList>
            <person name="Supong K."/>
        </authorList>
    </citation>
    <scope>NUCLEOTIDE SEQUENCE [LARGE SCALE GENOMIC DNA]</scope>
    <source>
        <strain evidence="4 5">Odt1-22</strain>
    </source>
</reference>
<feature type="transmembrane region" description="Helical" evidence="2">
    <location>
        <begin position="88"/>
        <end position="110"/>
    </location>
</feature>
<sequence>MPPQAPPPGRPGPAQRGPYPGPPPGPRGAPPPRPGPPPPRPPTGPFPVTGPGSGTFAAPPPRPPVQSVFGPGGPHRTAPSPPARRSRLAVVAVVLAVLVAPVGLVLGIVARRRITASSTAAFEQSPPERLTGRGAATAAIVIGLLLTLAEAALVVALTVGVPTSWLPSTDLTADRVQSTIEQTVPAVAGTVRCPGPLPATVGAAITCTATENGQPVNLRATVSSVQGRDVKFDITRA</sequence>
<feature type="transmembrane region" description="Helical" evidence="2">
    <location>
        <begin position="135"/>
        <end position="159"/>
    </location>
</feature>
<dbReference type="Proteomes" id="UP001231924">
    <property type="component" value="Unassembled WGS sequence"/>
</dbReference>
<feature type="compositionally biased region" description="Pro residues" evidence="1">
    <location>
        <begin position="19"/>
        <end position="45"/>
    </location>
</feature>
<accession>A0ABT7M147</accession>
<evidence type="ECO:0000259" key="3">
    <source>
        <dbReference type="Pfam" id="PF14230"/>
    </source>
</evidence>
<name>A0ABT7M147_9PSEU</name>
<evidence type="ECO:0000313" key="4">
    <source>
        <dbReference type="EMBL" id="MDL5154384.1"/>
    </source>
</evidence>